<dbReference type="EMBL" id="CP060716">
    <property type="protein sequence ID" value="QNN62235.1"/>
    <property type="molecule type" value="Genomic_DNA"/>
</dbReference>
<keyword evidence="1" id="KW-0805">Transcription regulation</keyword>
<proteinExistence type="predicted"/>
<dbReference type="Proteomes" id="UP000515934">
    <property type="component" value="Chromosome"/>
</dbReference>
<dbReference type="InterPro" id="IPR036388">
    <property type="entry name" value="WH-like_DNA-bd_sf"/>
</dbReference>
<evidence type="ECO:0000313" key="5">
    <source>
        <dbReference type="EMBL" id="QNN62235.1"/>
    </source>
</evidence>
<dbReference type="PANTHER" id="PTHR43537">
    <property type="entry name" value="TRANSCRIPTIONAL REGULATOR, GNTR FAMILY"/>
    <property type="match status" value="1"/>
</dbReference>
<dbReference type="PANTHER" id="PTHR43537:SF5">
    <property type="entry name" value="UXU OPERON TRANSCRIPTIONAL REGULATOR"/>
    <property type="match status" value="1"/>
</dbReference>
<keyword evidence="3" id="KW-0804">Transcription</keyword>
<reference evidence="5 6" key="1">
    <citation type="submission" date="2020-08" db="EMBL/GenBank/DDBJ databases">
        <title>Genome sequence of Leucobacter denitrificans KACC 14055T.</title>
        <authorList>
            <person name="Hyun D.-W."/>
            <person name="Bae J.-W."/>
        </authorList>
    </citation>
    <scope>NUCLEOTIDE SEQUENCE [LARGE SCALE GENOMIC DNA]</scope>
    <source>
        <strain evidence="5 6">KACC 14055</strain>
    </source>
</reference>
<dbReference type="SMART" id="SM00895">
    <property type="entry name" value="FCD"/>
    <property type="match status" value="1"/>
</dbReference>
<dbReference type="InterPro" id="IPR011711">
    <property type="entry name" value="GntR_C"/>
</dbReference>
<dbReference type="GO" id="GO:0003700">
    <property type="term" value="F:DNA-binding transcription factor activity"/>
    <property type="evidence" value="ECO:0007669"/>
    <property type="project" value="InterPro"/>
</dbReference>
<dbReference type="KEGG" id="ldn:H9L06_08070"/>
<protein>
    <submittedName>
        <fullName evidence="5">GntR family transcriptional regulator</fullName>
    </submittedName>
</protein>
<dbReference type="InterPro" id="IPR036390">
    <property type="entry name" value="WH_DNA-bd_sf"/>
</dbReference>
<dbReference type="PROSITE" id="PS50949">
    <property type="entry name" value="HTH_GNTR"/>
    <property type="match status" value="1"/>
</dbReference>
<gene>
    <name evidence="5" type="ORF">H9L06_08070</name>
</gene>
<dbReference type="Gene3D" id="1.10.10.10">
    <property type="entry name" value="Winged helix-like DNA-binding domain superfamily/Winged helix DNA-binding domain"/>
    <property type="match status" value="1"/>
</dbReference>
<keyword evidence="2" id="KW-0238">DNA-binding</keyword>
<dbReference type="Pfam" id="PF00392">
    <property type="entry name" value="GntR"/>
    <property type="match status" value="1"/>
</dbReference>
<dbReference type="SUPFAM" id="SSF46785">
    <property type="entry name" value="Winged helix' DNA-binding domain"/>
    <property type="match status" value="1"/>
</dbReference>
<dbReference type="AlphaFoldDB" id="A0A7G9S310"/>
<dbReference type="SMART" id="SM00345">
    <property type="entry name" value="HTH_GNTR"/>
    <property type="match status" value="1"/>
</dbReference>
<dbReference type="SUPFAM" id="SSF48008">
    <property type="entry name" value="GntR ligand-binding domain-like"/>
    <property type="match status" value="1"/>
</dbReference>
<evidence type="ECO:0000256" key="2">
    <source>
        <dbReference type="ARBA" id="ARBA00023125"/>
    </source>
</evidence>
<feature type="domain" description="HTH gntR-type" evidence="4">
    <location>
        <begin position="20"/>
        <end position="87"/>
    </location>
</feature>
<accession>A0A7G9S310</accession>
<dbReference type="InterPro" id="IPR008920">
    <property type="entry name" value="TF_FadR/GntR_C"/>
</dbReference>
<organism evidence="5 6">
    <name type="scientific">Leucobacter denitrificans</name>
    <dbReference type="NCBI Taxonomy" id="683042"/>
    <lineage>
        <taxon>Bacteria</taxon>
        <taxon>Bacillati</taxon>
        <taxon>Actinomycetota</taxon>
        <taxon>Actinomycetes</taxon>
        <taxon>Micrococcales</taxon>
        <taxon>Microbacteriaceae</taxon>
        <taxon>Leucobacter</taxon>
    </lineage>
</organism>
<dbReference type="Gene3D" id="1.20.120.530">
    <property type="entry name" value="GntR ligand-binding domain-like"/>
    <property type="match status" value="1"/>
</dbReference>
<dbReference type="GO" id="GO:0003677">
    <property type="term" value="F:DNA binding"/>
    <property type="evidence" value="ECO:0007669"/>
    <property type="project" value="UniProtKB-KW"/>
</dbReference>
<evidence type="ECO:0000259" key="4">
    <source>
        <dbReference type="PROSITE" id="PS50949"/>
    </source>
</evidence>
<evidence type="ECO:0000256" key="1">
    <source>
        <dbReference type="ARBA" id="ARBA00023015"/>
    </source>
</evidence>
<keyword evidence="6" id="KW-1185">Reference proteome</keyword>
<sequence>MNELDSDGGVNQSTSFERPLSKTEYVLQRLRQELVDGTIQPGTQIRQGDISARYGVSATPVREALRRLEAEGHVSYSPHRGATVNTMPEEDLYALYRFRIEVEKLLASLAVERADADAIALAKQKHADLKDAAKSGQSAERLSQLNREFHLAVMRAGAPYIADRVVRPLWKTVIPTSQSQWDRDDSVKEFLHAHDEIMLALEGGDAEKAGELMGKHVLEAYKERLARIRKD</sequence>
<name>A0A7G9S310_9MICO</name>
<dbReference type="CDD" id="cd07377">
    <property type="entry name" value="WHTH_GntR"/>
    <property type="match status" value="1"/>
</dbReference>
<evidence type="ECO:0000313" key="6">
    <source>
        <dbReference type="Proteomes" id="UP000515934"/>
    </source>
</evidence>
<dbReference type="Pfam" id="PF07729">
    <property type="entry name" value="FCD"/>
    <property type="match status" value="1"/>
</dbReference>
<dbReference type="RefSeq" id="WP_187554706.1">
    <property type="nucleotide sequence ID" value="NZ_CP060716.1"/>
</dbReference>
<evidence type="ECO:0000256" key="3">
    <source>
        <dbReference type="ARBA" id="ARBA00023163"/>
    </source>
</evidence>
<dbReference type="InterPro" id="IPR000524">
    <property type="entry name" value="Tscrpt_reg_HTH_GntR"/>
</dbReference>